<evidence type="ECO:0000313" key="3">
    <source>
        <dbReference type="Proteomes" id="UP001230629"/>
    </source>
</evidence>
<dbReference type="EMBL" id="JASOIH010000408">
    <property type="protein sequence ID" value="MDK6900690.1"/>
    <property type="molecule type" value="Genomic_DNA"/>
</dbReference>
<sequence length="88" mass="9499">HNWAEQWLAKAGQLDDALEPTTNKPLTDIDSVADSGDSGDMQSLTGAEKKLFEQLTKRAREVVGNNPEGVHAVEADFAYTKSGVTIRG</sequence>
<comment type="caution">
    <text evidence="2">The sequence shown here is derived from an EMBL/GenBank/DDBJ whole genome shotgun (WGS) entry which is preliminary data.</text>
</comment>
<feature type="non-terminal residue" evidence="2">
    <location>
        <position position="88"/>
    </location>
</feature>
<gene>
    <name evidence="2" type="ORF">QP229_12090</name>
</gene>
<protein>
    <submittedName>
        <fullName evidence="2">Uncharacterized protein</fullName>
    </submittedName>
</protein>
<feature type="region of interest" description="Disordered" evidence="1">
    <location>
        <begin position="13"/>
        <end position="43"/>
    </location>
</feature>
<dbReference type="AlphaFoldDB" id="A0AAW6XVB7"/>
<dbReference type="Proteomes" id="UP001230629">
    <property type="component" value="Unassembled WGS sequence"/>
</dbReference>
<reference evidence="2" key="1">
    <citation type="submission" date="2023-05" db="EMBL/GenBank/DDBJ databases">
        <title>Cataloging the Phylogenetic Diversity of Human Bladder Bacteria.</title>
        <authorList>
            <person name="Du J."/>
        </authorList>
    </citation>
    <scope>NUCLEOTIDE SEQUENCE</scope>
    <source>
        <strain evidence="2">UMB8703</strain>
    </source>
</reference>
<accession>A0AAW6XVB7</accession>
<evidence type="ECO:0000313" key="2">
    <source>
        <dbReference type="EMBL" id="MDK6900690.1"/>
    </source>
</evidence>
<organism evidence="2 3">
    <name type="scientific">Streptococcus agalactiae</name>
    <dbReference type="NCBI Taxonomy" id="1311"/>
    <lineage>
        <taxon>Bacteria</taxon>
        <taxon>Bacillati</taxon>
        <taxon>Bacillota</taxon>
        <taxon>Bacilli</taxon>
        <taxon>Lactobacillales</taxon>
        <taxon>Streptococcaceae</taxon>
        <taxon>Streptococcus</taxon>
    </lineage>
</organism>
<evidence type="ECO:0000256" key="1">
    <source>
        <dbReference type="SAM" id="MobiDB-lite"/>
    </source>
</evidence>
<name>A0AAW6XVB7_STRAG</name>
<proteinExistence type="predicted"/>
<feature type="non-terminal residue" evidence="2">
    <location>
        <position position="1"/>
    </location>
</feature>